<protein>
    <recommendedName>
        <fullName evidence="10">Ion-translocating oxidoreductase complex subunit B</fullName>
        <ecNumber evidence="10">7.-.-.-</ecNumber>
    </recommendedName>
    <alternativeName>
        <fullName evidence="10">Rnf electron transport complex subunit B</fullName>
    </alternativeName>
</protein>
<dbReference type="PROSITE" id="PS51656">
    <property type="entry name" value="4FE4S"/>
    <property type="match status" value="1"/>
</dbReference>
<feature type="binding site" evidence="10">
    <location>
        <position position="173"/>
    </location>
    <ligand>
        <name>[4Fe-4S] cluster</name>
        <dbReference type="ChEBI" id="CHEBI:49883"/>
        <label>3</label>
    </ligand>
</feature>
<dbReference type="Pfam" id="PF04060">
    <property type="entry name" value="FeS"/>
    <property type="match status" value="1"/>
</dbReference>
<comment type="similarity">
    <text evidence="10">Belongs to the 4Fe4S bacterial-type ferredoxin family. RnfB subfamily.</text>
</comment>
<feature type="binding site" evidence="10">
    <location>
        <position position="57"/>
    </location>
    <ligand>
        <name>[4Fe-4S] cluster</name>
        <dbReference type="ChEBI" id="CHEBI:49883"/>
        <label>1</label>
    </ligand>
</feature>
<evidence type="ECO:0000256" key="6">
    <source>
        <dbReference type="ARBA" id="ARBA00022982"/>
    </source>
</evidence>
<evidence type="ECO:0000313" key="13">
    <source>
        <dbReference type="EMBL" id="PIQ89036.1"/>
    </source>
</evidence>
<evidence type="ECO:0000259" key="11">
    <source>
        <dbReference type="PROSITE" id="PS51379"/>
    </source>
</evidence>
<evidence type="ECO:0000259" key="12">
    <source>
        <dbReference type="PROSITE" id="PS51656"/>
    </source>
</evidence>
<keyword evidence="6 10" id="KW-0249">Electron transport</keyword>
<feature type="binding site" evidence="10">
    <location>
        <position position="52"/>
    </location>
    <ligand>
        <name>[4Fe-4S] cluster</name>
        <dbReference type="ChEBI" id="CHEBI:49883"/>
        <label>1</label>
    </ligand>
</feature>
<evidence type="ECO:0000256" key="7">
    <source>
        <dbReference type="ARBA" id="ARBA00023004"/>
    </source>
</evidence>
<comment type="cofactor">
    <cofactor evidence="10">
        <name>[4Fe-4S] cluster</name>
        <dbReference type="ChEBI" id="CHEBI:49883"/>
    </cofactor>
    <text evidence="10">Binds 3 [4Fe-4S] clusters.</text>
</comment>
<keyword evidence="9 10" id="KW-0472">Membrane</keyword>
<evidence type="ECO:0000313" key="14">
    <source>
        <dbReference type="Proteomes" id="UP000229641"/>
    </source>
</evidence>
<comment type="caution">
    <text evidence="10">Lacks conserved residue(s) required for the propagation of feature annotation.</text>
</comment>
<dbReference type="Gene3D" id="3.30.70.20">
    <property type="match status" value="2"/>
</dbReference>
<dbReference type="InterPro" id="IPR017900">
    <property type="entry name" value="4Fe4S_Fe_S_CS"/>
</dbReference>
<feature type="domain" description="4Fe-4S ferredoxin-type" evidence="11">
    <location>
        <begin position="161"/>
        <end position="190"/>
    </location>
</feature>
<evidence type="ECO:0000256" key="8">
    <source>
        <dbReference type="ARBA" id="ARBA00023014"/>
    </source>
</evidence>
<dbReference type="GO" id="GO:0009055">
    <property type="term" value="F:electron transfer activity"/>
    <property type="evidence" value="ECO:0007669"/>
    <property type="project" value="InterPro"/>
</dbReference>
<dbReference type="Gene3D" id="1.10.15.40">
    <property type="entry name" value="Electron transport complex subunit B, putative Fe-S cluster"/>
    <property type="match status" value="1"/>
</dbReference>
<feature type="binding site" evidence="10">
    <location>
        <position position="146"/>
    </location>
    <ligand>
        <name>[4Fe-4S] cluster</name>
        <dbReference type="ChEBI" id="CHEBI:49883"/>
        <label>2</label>
    </ligand>
</feature>
<feature type="binding site" evidence="10">
    <location>
        <position position="150"/>
    </location>
    <ligand>
        <name>[4Fe-4S] cluster</name>
        <dbReference type="ChEBI" id="CHEBI:49883"/>
        <label>3</label>
    </ligand>
</feature>
<dbReference type="EC" id="7.-.-.-" evidence="10"/>
<dbReference type="HAMAP" id="MF_00463">
    <property type="entry name" value="RsxB_RnfB"/>
    <property type="match status" value="1"/>
</dbReference>
<dbReference type="Proteomes" id="UP000229641">
    <property type="component" value="Unassembled WGS sequence"/>
</dbReference>
<feature type="domain" description="4Fe-4S ferredoxin-type" evidence="11">
    <location>
        <begin position="237"/>
        <end position="264"/>
    </location>
</feature>
<dbReference type="AlphaFoldDB" id="A0A2H0LXC6"/>
<comment type="subcellular location">
    <subcellularLocation>
        <location evidence="10">Cell membrane</location>
    </subcellularLocation>
</comment>
<feature type="region of interest" description="Hydrophobic" evidence="10">
    <location>
        <begin position="1"/>
        <end position="26"/>
    </location>
</feature>
<evidence type="ECO:0000256" key="4">
    <source>
        <dbReference type="ARBA" id="ARBA00022737"/>
    </source>
</evidence>
<dbReference type="InterPro" id="IPR017896">
    <property type="entry name" value="4Fe4S_Fe-S-bd"/>
</dbReference>
<dbReference type="EMBL" id="PCWA01000075">
    <property type="protein sequence ID" value="PIQ89036.1"/>
    <property type="molecule type" value="Genomic_DNA"/>
</dbReference>
<name>A0A2H0LXC6_9BACT</name>
<dbReference type="Pfam" id="PF12838">
    <property type="entry name" value="Fer4_7"/>
    <property type="match status" value="2"/>
</dbReference>
<feature type="binding site" evidence="10">
    <location>
        <position position="140"/>
    </location>
    <ligand>
        <name>[4Fe-4S] cluster</name>
        <dbReference type="ChEBI" id="CHEBI:49883"/>
        <label>2</label>
    </ligand>
</feature>
<dbReference type="GO" id="GO:0046872">
    <property type="term" value="F:metal ion binding"/>
    <property type="evidence" value="ECO:0007669"/>
    <property type="project" value="UniProtKB-KW"/>
</dbReference>
<keyword evidence="3 10" id="KW-0479">Metal-binding</keyword>
<dbReference type="PROSITE" id="PS00198">
    <property type="entry name" value="4FE4S_FER_1"/>
    <property type="match status" value="2"/>
</dbReference>
<feature type="binding site" evidence="10">
    <location>
        <position position="180"/>
    </location>
    <ligand>
        <name>[4Fe-4S] cluster</name>
        <dbReference type="ChEBI" id="CHEBI:49883"/>
        <label>2</label>
    </ligand>
</feature>
<keyword evidence="10" id="KW-1003">Cell membrane</keyword>
<feature type="domain" description="4Fe-4S ferredoxin-type" evidence="11">
    <location>
        <begin position="127"/>
        <end position="160"/>
    </location>
</feature>
<evidence type="ECO:0000256" key="2">
    <source>
        <dbReference type="ARBA" id="ARBA00022485"/>
    </source>
</evidence>
<keyword evidence="5 10" id="KW-1278">Translocase</keyword>
<accession>A0A2H0LXC6</accession>
<evidence type="ECO:0000256" key="5">
    <source>
        <dbReference type="ARBA" id="ARBA00022967"/>
    </source>
</evidence>
<feature type="domain" description="4Fe-4S ferredoxin-type" evidence="11">
    <location>
        <begin position="206"/>
        <end position="235"/>
    </location>
</feature>
<organism evidence="13 14">
    <name type="scientific">Candidatus Ghiorseimicrobium undicola</name>
    <dbReference type="NCBI Taxonomy" id="1974746"/>
    <lineage>
        <taxon>Bacteria</taxon>
        <taxon>Pseudomonadati</taxon>
        <taxon>Candidatus Omnitrophota</taxon>
        <taxon>Candidatus Ghiorseimicrobium</taxon>
    </lineage>
</organism>
<keyword evidence="8 10" id="KW-0411">Iron-sulfur</keyword>
<feature type="binding site" evidence="10">
    <location>
        <position position="74"/>
    </location>
    <ligand>
        <name>[4Fe-4S] cluster</name>
        <dbReference type="ChEBI" id="CHEBI:49883"/>
        <label>1</label>
    </ligand>
</feature>
<proteinExistence type="inferred from homology"/>
<feature type="domain" description="4Fe-4S" evidence="12">
    <location>
        <begin position="32"/>
        <end position="91"/>
    </location>
</feature>
<dbReference type="PANTHER" id="PTHR43560">
    <property type="entry name" value="ION-TRANSLOCATING OXIDOREDUCTASE COMPLEX SUBUNIT B"/>
    <property type="match status" value="1"/>
</dbReference>
<dbReference type="GO" id="GO:0005886">
    <property type="term" value="C:plasma membrane"/>
    <property type="evidence" value="ECO:0007669"/>
    <property type="project" value="UniProtKB-SubCell"/>
</dbReference>
<feature type="binding site" evidence="10">
    <location>
        <position position="170"/>
    </location>
    <ligand>
        <name>[4Fe-4S] cluster</name>
        <dbReference type="ChEBI" id="CHEBI:49883"/>
        <label>3</label>
    </ligand>
</feature>
<dbReference type="InterPro" id="IPR007202">
    <property type="entry name" value="4Fe-4S_dom"/>
</dbReference>
<keyword evidence="7 10" id="KW-0408">Iron</keyword>
<dbReference type="GO" id="GO:0022900">
    <property type="term" value="P:electron transport chain"/>
    <property type="evidence" value="ECO:0007669"/>
    <property type="project" value="UniProtKB-UniRule"/>
</dbReference>
<reference evidence="13 14" key="1">
    <citation type="submission" date="2017-09" db="EMBL/GenBank/DDBJ databases">
        <title>Depth-based differentiation of microbial function through sediment-hosted aquifers and enrichment of novel symbionts in the deep terrestrial subsurface.</title>
        <authorList>
            <person name="Probst A.J."/>
            <person name="Ladd B."/>
            <person name="Jarett J.K."/>
            <person name="Geller-Mcgrath D.E."/>
            <person name="Sieber C.M."/>
            <person name="Emerson J.B."/>
            <person name="Anantharaman K."/>
            <person name="Thomas B.C."/>
            <person name="Malmstrom R."/>
            <person name="Stieglmeier M."/>
            <person name="Klingl A."/>
            <person name="Woyke T."/>
            <person name="Ryan C.M."/>
            <person name="Banfield J.F."/>
        </authorList>
    </citation>
    <scope>NUCLEOTIDE SEQUENCE [LARGE SCALE GENOMIC DNA]</scope>
    <source>
        <strain evidence="13">CG11_big_fil_rev_8_21_14_0_20_42_13</strain>
    </source>
</reference>
<comment type="function">
    <text evidence="10">Part of a membrane-bound complex that couples electron transfer with translocation of ions across the membrane.</text>
</comment>
<dbReference type="SUPFAM" id="SSF54862">
    <property type="entry name" value="4Fe-4S ferredoxins"/>
    <property type="match status" value="1"/>
</dbReference>
<dbReference type="CDD" id="cd10549">
    <property type="entry name" value="MtMvhB_like"/>
    <property type="match status" value="1"/>
</dbReference>
<dbReference type="InterPro" id="IPR050395">
    <property type="entry name" value="4Fe4S_Ferredoxin_RnfB"/>
</dbReference>
<dbReference type="InterPro" id="IPR010207">
    <property type="entry name" value="Elect_transpt_cplx_RnfB/RsxB"/>
</dbReference>
<evidence type="ECO:0000256" key="9">
    <source>
        <dbReference type="ARBA" id="ARBA00023136"/>
    </source>
</evidence>
<comment type="caution">
    <text evidence="13">The sequence shown here is derived from an EMBL/GenBank/DDBJ whole genome shotgun (WGS) entry which is preliminary data.</text>
</comment>
<keyword evidence="4 10" id="KW-0677">Repeat</keyword>
<feature type="binding site" evidence="10">
    <location>
        <position position="49"/>
    </location>
    <ligand>
        <name>[4Fe-4S] cluster</name>
        <dbReference type="ChEBI" id="CHEBI:49883"/>
        <label>1</label>
    </ligand>
</feature>
<gene>
    <name evidence="10" type="primary">rnfB</name>
    <name evidence="13" type="ORF">COV72_05180</name>
</gene>
<dbReference type="GO" id="GO:0051539">
    <property type="term" value="F:4 iron, 4 sulfur cluster binding"/>
    <property type="evidence" value="ECO:0007669"/>
    <property type="project" value="UniProtKB-UniRule"/>
</dbReference>
<evidence type="ECO:0000256" key="10">
    <source>
        <dbReference type="HAMAP-Rule" id="MF_00463"/>
    </source>
</evidence>
<feature type="binding site" evidence="10">
    <location>
        <position position="136"/>
    </location>
    <ligand>
        <name>[4Fe-4S] cluster</name>
        <dbReference type="ChEBI" id="CHEBI:49883"/>
        <label>2</label>
    </ligand>
</feature>
<sequence>MMEIILPIIVLSSLGILFGLGLAFASKKFCVAEDPRLTGIIKCLPGANCGACGKPGCIGFAESLIQGEASVNSCVATEDEERREISKILGVALKEKIKTAAVLHCGGGRKVKGRFIYDGIKTCAASNLIMGGHKACLYGCLGFGDCSRVCPFGAITMGEEELPVVDENKCTACGKCVAICPKNLFSLIAADKPYYTNCSSLDLGKKVMSVCKVGCIACRKCANSCPHKAIEIKNNLAVFDYSKCKNAGVCFTVCPTKAIAKREK</sequence>
<keyword evidence="2 10" id="KW-0004">4Fe-4S</keyword>
<dbReference type="PANTHER" id="PTHR43560:SF1">
    <property type="entry name" value="ION-TRANSLOCATING OXIDOREDUCTASE COMPLEX SUBUNIT B"/>
    <property type="match status" value="1"/>
</dbReference>
<dbReference type="PROSITE" id="PS51379">
    <property type="entry name" value="4FE4S_FER_2"/>
    <property type="match status" value="4"/>
</dbReference>
<comment type="subunit">
    <text evidence="10">The complex is composed of six subunits: RnfA, RnfB, RnfC, RnfD, RnfE and RnfG.</text>
</comment>
<evidence type="ECO:0000256" key="1">
    <source>
        <dbReference type="ARBA" id="ARBA00022448"/>
    </source>
</evidence>
<keyword evidence="1 10" id="KW-0813">Transport</keyword>
<feature type="binding site" evidence="10">
    <location>
        <position position="176"/>
    </location>
    <ligand>
        <name>[4Fe-4S] cluster</name>
        <dbReference type="ChEBI" id="CHEBI:49883"/>
        <label>3</label>
    </ligand>
</feature>
<evidence type="ECO:0000256" key="3">
    <source>
        <dbReference type="ARBA" id="ARBA00022723"/>
    </source>
</evidence>